<evidence type="ECO:0000256" key="1">
    <source>
        <dbReference type="SAM" id="SignalP"/>
    </source>
</evidence>
<evidence type="ECO:0000313" key="2">
    <source>
        <dbReference type="EMBL" id="GAA4881666.1"/>
    </source>
</evidence>
<dbReference type="EMBL" id="BAABJZ010000021">
    <property type="protein sequence ID" value="GAA4881666.1"/>
    <property type="molecule type" value="Genomic_DNA"/>
</dbReference>
<dbReference type="RefSeq" id="WP_345334706.1">
    <property type="nucleotide sequence ID" value="NZ_BAABJZ010000021.1"/>
</dbReference>
<feature type="signal peptide" evidence="1">
    <location>
        <begin position="1"/>
        <end position="19"/>
    </location>
</feature>
<gene>
    <name evidence="2" type="ORF">GCM10023333_14740</name>
</gene>
<protein>
    <recommendedName>
        <fullName evidence="4">DUF1579 domain-containing protein</fullName>
    </recommendedName>
</protein>
<keyword evidence="1" id="KW-0732">Signal</keyword>
<name>A0ABP9ER00_9GAMM</name>
<evidence type="ECO:0000313" key="3">
    <source>
        <dbReference type="Proteomes" id="UP001499988"/>
    </source>
</evidence>
<comment type="caution">
    <text evidence="2">The sequence shown here is derived from an EMBL/GenBank/DDBJ whole genome shotgun (WGS) entry which is preliminary data.</text>
</comment>
<evidence type="ECO:0008006" key="4">
    <source>
        <dbReference type="Google" id="ProtNLM"/>
    </source>
</evidence>
<sequence>MKMKSAICLLTLLPCWASAQLDPELAQFQALMGTTWNGEYQVAVNSKVNTEVVLWEEALQGNAVRYSHSMNDGEYQGEILFVWNAESEQVEFTYHTTADFFSHGMVTQHDNAFVFHHFLQGADPGFEEVKTEMVMLPNGQIRTQPFYLQDEGWKPGDVALFTQAQ</sequence>
<organism evidence="2 3">
    <name type="scientific">Ferrimonas pelagia</name>
    <dbReference type="NCBI Taxonomy" id="1177826"/>
    <lineage>
        <taxon>Bacteria</taxon>
        <taxon>Pseudomonadati</taxon>
        <taxon>Pseudomonadota</taxon>
        <taxon>Gammaproteobacteria</taxon>
        <taxon>Alteromonadales</taxon>
        <taxon>Ferrimonadaceae</taxon>
        <taxon>Ferrimonas</taxon>
    </lineage>
</organism>
<accession>A0ABP9ER00</accession>
<keyword evidence="3" id="KW-1185">Reference proteome</keyword>
<proteinExistence type="predicted"/>
<feature type="chain" id="PRO_5046535216" description="DUF1579 domain-containing protein" evidence="1">
    <location>
        <begin position="20"/>
        <end position="165"/>
    </location>
</feature>
<dbReference type="Proteomes" id="UP001499988">
    <property type="component" value="Unassembled WGS sequence"/>
</dbReference>
<reference evidence="3" key="1">
    <citation type="journal article" date="2019" name="Int. J. Syst. Evol. Microbiol.">
        <title>The Global Catalogue of Microorganisms (GCM) 10K type strain sequencing project: providing services to taxonomists for standard genome sequencing and annotation.</title>
        <authorList>
            <consortium name="The Broad Institute Genomics Platform"/>
            <consortium name="The Broad Institute Genome Sequencing Center for Infectious Disease"/>
            <person name="Wu L."/>
            <person name="Ma J."/>
        </authorList>
    </citation>
    <scope>NUCLEOTIDE SEQUENCE [LARGE SCALE GENOMIC DNA]</scope>
    <source>
        <strain evidence="3">JCM 18401</strain>
    </source>
</reference>